<accession>A0A7Y0U2B0</accession>
<dbReference type="PROSITE" id="PS51257">
    <property type="entry name" value="PROKAR_LIPOPROTEIN"/>
    <property type="match status" value="1"/>
</dbReference>
<name>A0A7Y0U2B0_9ACTO</name>
<evidence type="ECO:0000313" key="1">
    <source>
        <dbReference type="EMBL" id="NMW65517.1"/>
    </source>
</evidence>
<gene>
    <name evidence="1" type="ORF">HHJ78_08300</name>
</gene>
<dbReference type="EMBL" id="JABCUR010000007">
    <property type="protein sequence ID" value="NMW65517.1"/>
    <property type="molecule type" value="Genomic_DNA"/>
</dbReference>
<evidence type="ECO:0000313" key="2">
    <source>
        <dbReference type="Proteomes" id="UP000578252"/>
    </source>
</evidence>
<sequence length="68" mass="7334">MADNLKPVQFTLASLSCFPTSTNVRVVTLMKIEVDTSTFVGVAKYSDYVSLRVAAKNLPLAPTGVKDI</sequence>
<protein>
    <submittedName>
        <fullName evidence="1">Uncharacterized protein</fullName>
    </submittedName>
</protein>
<dbReference type="AlphaFoldDB" id="A0A7Y0U2B0"/>
<dbReference type="Proteomes" id="UP000578252">
    <property type="component" value="Unassembled WGS sequence"/>
</dbReference>
<proteinExistence type="predicted"/>
<comment type="caution">
    <text evidence="1">The sequence shown here is derived from an EMBL/GenBank/DDBJ whole genome shotgun (WGS) entry which is preliminary data.</text>
</comment>
<dbReference type="RefSeq" id="WP_169772178.1">
    <property type="nucleotide sequence ID" value="NZ_JABCUR010000007.1"/>
</dbReference>
<organism evidence="1 2">
    <name type="scientific">Mobiluncus mulieris</name>
    <dbReference type="NCBI Taxonomy" id="2052"/>
    <lineage>
        <taxon>Bacteria</taxon>
        <taxon>Bacillati</taxon>
        <taxon>Actinomycetota</taxon>
        <taxon>Actinomycetes</taxon>
        <taxon>Actinomycetales</taxon>
        <taxon>Actinomycetaceae</taxon>
        <taxon>Mobiluncus</taxon>
    </lineage>
</organism>
<reference evidence="1 2" key="1">
    <citation type="submission" date="2020-04" db="EMBL/GenBank/DDBJ databases">
        <title>Antimicrobial susceptibility and clonality of vaginal-derived multi-drug resistant Mobiluncus isolates in China.</title>
        <authorList>
            <person name="Zhang X."/>
        </authorList>
    </citation>
    <scope>NUCLEOTIDE SEQUENCE [LARGE SCALE GENOMIC DNA]</scope>
    <source>
        <strain evidence="1 2">13</strain>
    </source>
</reference>